<name>A0A1N7JAY0_9CORY</name>
<dbReference type="SUPFAM" id="SSF53474">
    <property type="entry name" value="alpha/beta-Hydrolases"/>
    <property type="match status" value="1"/>
</dbReference>
<dbReference type="InterPro" id="IPR041127">
    <property type="entry name" value="PET_hydrolase/cutinase-like"/>
</dbReference>
<dbReference type="InterPro" id="IPR029058">
    <property type="entry name" value="AB_hydrolase_fold"/>
</dbReference>
<dbReference type="Pfam" id="PF12740">
    <property type="entry name" value="PETase"/>
    <property type="match status" value="1"/>
</dbReference>
<keyword evidence="3" id="KW-1185">Reference proteome</keyword>
<dbReference type="Proteomes" id="UP000186292">
    <property type="component" value="Unassembled WGS sequence"/>
</dbReference>
<evidence type="ECO:0000313" key="3">
    <source>
        <dbReference type="Proteomes" id="UP000186292"/>
    </source>
</evidence>
<proteinExistence type="predicted"/>
<dbReference type="Gene3D" id="3.40.50.1820">
    <property type="entry name" value="alpha/beta hydrolase"/>
    <property type="match status" value="1"/>
</dbReference>
<dbReference type="GO" id="GO:0016787">
    <property type="term" value="F:hydrolase activity"/>
    <property type="evidence" value="ECO:0007669"/>
    <property type="project" value="UniProtKB-KW"/>
</dbReference>
<dbReference type="AlphaFoldDB" id="A0A1N7JAY0"/>
<protein>
    <submittedName>
        <fullName evidence="2">Dienelactone hydrolase</fullName>
    </submittedName>
</protein>
<sequence>MLHTNFSTGPPSLDSGRFVYVRPAQSDVICPARRSRCSILFFVSAKLKKLSELSKRGPHRVMEGDLGYTGLPGKVYVPADGTAVPGVAFGHDWMKSADDYEKTLRHLASWGIAVAAPDTECGFKPNHAGFAADLETALQILGGVKLGNGNTTVSPGKLGVIGHGMGGGCAVLASVNNEKVKAVAPIYPASVAPSANDAARTLFLPGLIIGPDEDADAIFDPGNPAKLAFNWSGPVAYRTVEDGNQKSFSEDGFKKFLLGQGRSKASVQETVRGLVTGFLLHQLNGDKAYSDYSEMDAEGKGVESVYGKELADRADFARGDAKGLF</sequence>
<dbReference type="EMBL" id="FTOF01000005">
    <property type="protein sequence ID" value="SIS46411.1"/>
    <property type="molecule type" value="Genomic_DNA"/>
</dbReference>
<reference evidence="3" key="1">
    <citation type="submission" date="2017-01" db="EMBL/GenBank/DDBJ databases">
        <authorList>
            <person name="Varghese N."/>
            <person name="Submissions S."/>
        </authorList>
    </citation>
    <scope>NUCLEOTIDE SEQUENCE [LARGE SCALE GENOMIC DNA]</scope>
    <source>
        <strain evidence="3">DSM 44531</strain>
    </source>
</reference>
<dbReference type="PANTHER" id="PTHR33428:SF14">
    <property type="entry name" value="CARBOXYLESTERASE TYPE B DOMAIN-CONTAINING PROTEIN"/>
    <property type="match status" value="1"/>
</dbReference>
<keyword evidence="2" id="KW-0378">Hydrolase</keyword>
<gene>
    <name evidence="2" type="ORF">SAMN05444817_10577</name>
</gene>
<organism evidence="2 3">
    <name type="scientific">Corynebacterium appendicis CIP 107643</name>
    <dbReference type="NCBI Taxonomy" id="1161099"/>
    <lineage>
        <taxon>Bacteria</taxon>
        <taxon>Bacillati</taxon>
        <taxon>Actinomycetota</taxon>
        <taxon>Actinomycetes</taxon>
        <taxon>Mycobacteriales</taxon>
        <taxon>Corynebacteriaceae</taxon>
        <taxon>Corynebacterium</taxon>
    </lineage>
</organism>
<evidence type="ECO:0000313" key="2">
    <source>
        <dbReference type="EMBL" id="SIS46411.1"/>
    </source>
</evidence>
<dbReference type="PANTHER" id="PTHR33428">
    <property type="entry name" value="CHLOROPHYLLASE-2, CHLOROPLASTIC"/>
    <property type="match status" value="1"/>
</dbReference>
<feature type="domain" description="PET hydrolase/cutinase-like" evidence="1">
    <location>
        <begin position="56"/>
        <end position="215"/>
    </location>
</feature>
<evidence type="ECO:0000259" key="1">
    <source>
        <dbReference type="Pfam" id="PF12740"/>
    </source>
</evidence>
<accession>A0A1N7JAY0</accession>
<dbReference type="STRING" id="1161099.SAMN05444817_10577"/>